<name>A0A392T5Y9_9FABA</name>
<reference evidence="15 16" key="1">
    <citation type="journal article" date="2018" name="Front. Plant Sci.">
        <title>Red Clover (Trifolium pratense) and Zigzag Clover (T. medium) - A Picture of Genomic Similarities and Differences.</title>
        <authorList>
            <person name="Dluhosova J."/>
            <person name="Istvanek J."/>
            <person name="Nedelnik J."/>
            <person name="Repkova J."/>
        </authorList>
    </citation>
    <scope>NUCLEOTIDE SEQUENCE [LARGE SCALE GENOMIC DNA]</scope>
    <source>
        <strain evidence="16">cv. 10/8</strain>
        <tissue evidence="15">Leaf</tissue>
    </source>
</reference>
<dbReference type="GO" id="GO:0005886">
    <property type="term" value="C:plasma membrane"/>
    <property type="evidence" value="ECO:0007669"/>
    <property type="project" value="UniProtKB-SubCell"/>
</dbReference>
<keyword evidence="6" id="KW-0812">Transmembrane</keyword>
<keyword evidence="16" id="KW-1185">Reference proteome</keyword>
<dbReference type="Proteomes" id="UP000265520">
    <property type="component" value="Unassembled WGS sequence"/>
</dbReference>
<sequence>MLNTDPELKPGESVLDWATRKRVALGTARGLEYLHEQCDPKIIHRDVKAAN</sequence>
<comment type="subcellular location">
    <subcellularLocation>
        <location evidence="1">Cell membrane</location>
        <topology evidence="1">Single-pass membrane protein</topology>
    </subcellularLocation>
</comment>
<keyword evidence="3" id="KW-1003">Cell membrane</keyword>
<dbReference type="EMBL" id="LXQA010513426">
    <property type="protein sequence ID" value="MCI56513.1"/>
    <property type="molecule type" value="Genomic_DNA"/>
</dbReference>
<dbReference type="EC" id="2.7.11.1" evidence="2"/>
<comment type="catalytic activity">
    <reaction evidence="12">
        <text>L-threonyl-[protein] + ATP = O-phospho-L-threonyl-[protein] + ADP + H(+)</text>
        <dbReference type="Rhea" id="RHEA:46608"/>
        <dbReference type="Rhea" id="RHEA-COMP:11060"/>
        <dbReference type="Rhea" id="RHEA-COMP:11605"/>
        <dbReference type="ChEBI" id="CHEBI:15378"/>
        <dbReference type="ChEBI" id="CHEBI:30013"/>
        <dbReference type="ChEBI" id="CHEBI:30616"/>
        <dbReference type="ChEBI" id="CHEBI:61977"/>
        <dbReference type="ChEBI" id="CHEBI:456216"/>
        <dbReference type="EC" id="2.7.11.1"/>
    </reaction>
</comment>
<evidence type="ECO:0000259" key="14">
    <source>
        <dbReference type="PROSITE" id="PS50011"/>
    </source>
</evidence>
<evidence type="ECO:0000256" key="5">
    <source>
        <dbReference type="ARBA" id="ARBA00022679"/>
    </source>
</evidence>
<evidence type="ECO:0000256" key="4">
    <source>
        <dbReference type="ARBA" id="ARBA00022527"/>
    </source>
</evidence>
<keyword evidence="10" id="KW-1133">Transmembrane helix</keyword>
<evidence type="ECO:0000256" key="6">
    <source>
        <dbReference type="ARBA" id="ARBA00022692"/>
    </source>
</evidence>
<organism evidence="15 16">
    <name type="scientific">Trifolium medium</name>
    <dbReference type="NCBI Taxonomy" id="97028"/>
    <lineage>
        <taxon>Eukaryota</taxon>
        <taxon>Viridiplantae</taxon>
        <taxon>Streptophyta</taxon>
        <taxon>Embryophyta</taxon>
        <taxon>Tracheophyta</taxon>
        <taxon>Spermatophyta</taxon>
        <taxon>Magnoliopsida</taxon>
        <taxon>eudicotyledons</taxon>
        <taxon>Gunneridae</taxon>
        <taxon>Pentapetalae</taxon>
        <taxon>rosids</taxon>
        <taxon>fabids</taxon>
        <taxon>Fabales</taxon>
        <taxon>Fabaceae</taxon>
        <taxon>Papilionoideae</taxon>
        <taxon>50 kb inversion clade</taxon>
        <taxon>NPAAA clade</taxon>
        <taxon>Hologalegina</taxon>
        <taxon>IRL clade</taxon>
        <taxon>Trifolieae</taxon>
        <taxon>Trifolium</taxon>
    </lineage>
</organism>
<evidence type="ECO:0000313" key="16">
    <source>
        <dbReference type="Proteomes" id="UP000265520"/>
    </source>
</evidence>
<keyword evidence="7" id="KW-0547">Nucleotide-binding</keyword>
<feature type="domain" description="Protein kinase" evidence="14">
    <location>
        <begin position="1"/>
        <end position="51"/>
    </location>
</feature>
<dbReference type="InterPro" id="IPR000719">
    <property type="entry name" value="Prot_kinase_dom"/>
</dbReference>
<comment type="catalytic activity">
    <reaction evidence="13">
        <text>L-seryl-[protein] + ATP = O-phospho-L-seryl-[protein] + ADP + H(+)</text>
        <dbReference type="Rhea" id="RHEA:17989"/>
        <dbReference type="Rhea" id="RHEA-COMP:9863"/>
        <dbReference type="Rhea" id="RHEA-COMP:11604"/>
        <dbReference type="ChEBI" id="CHEBI:15378"/>
        <dbReference type="ChEBI" id="CHEBI:29999"/>
        <dbReference type="ChEBI" id="CHEBI:30616"/>
        <dbReference type="ChEBI" id="CHEBI:83421"/>
        <dbReference type="ChEBI" id="CHEBI:456216"/>
        <dbReference type="EC" id="2.7.11.1"/>
    </reaction>
</comment>
<evidence type="ECO:0000256" key="9">
    <source>
        <dbReference type="ARBA" id="ARBA00022840"/>
    </source>
</evidence>
<evidence type="ECO:0000256" key="11">
    <source>
        <dbReference type="ARBA" id="ARBA00023136"/>
    </source>
</evidence>
<evidence type="ECO:0000256" key="1">
    <source>
        <dbReference type="ARBA" id="ARBA00004162"/>
    </source>
</evidence>
<feature type="non-terminal residue" evidence="15">
    <location>
        <position position="51"/>
    </location>
</feature>
<dbReference type="InterPro" id="IPR047117">
    <property type="entry name" value="PERK1-13-like"/>
</dbReference>
<protein>
    <recommendedName>
        <fullName evidence="2">non-specific serine/threonine protein kinase</fullName>
        <ecNumber evidence="2">2.7.11.1</ecNumber>
    </recommendedName>
</protein>
<dbReference type="GO" id="GO:0004674">
    <property type="term" value="F:protein serine/threonine kinase activity"/>
    <property type="evidence" value="ECO:0007669"/>
    <property type="project" value="UniProtKB-KW"/>
</dbReference>
<keyword evidence="8 15" id="KW-0418">Kinase</keyword>
<dbReference type="InterPro" id="IPR011009">
    <property type="entry name" value="Kinase-like_dom_sf"/>
</dbReference>
<evidence type="ECO:0000256" key="12">
    <source>
        <dbReference type="ARBA" id="ARBA00047899"/>
    </source>
</evidence>
<dbReference type="PANTHER" id="PTHR47982:SF35">
    <property type="entry name" value="PROLINE-RICH RECEPTOR-LIKE PROTEIN KINASE PERK1-RELATED"/>
    <property type="match status" value="1"/>
</dbReference>
<evidence type="ECO:0000256" key="10">
    <source>
        <dbReference type="ARBA" id="ARBA00022989"/>
    </source>
</evidence>
<dbReference type="PROSITE" id="PS50011">
    <property type="entry name" value="PROTEIN_KINASE_DOM"/>
    <property type="match status" value="1"/>
</dbReference>
<keyword evidence="11" id="KW-0472">Membrane</keyword>
<evidence type="ECO:0000256" key="2">
    <source>
        <dbReference type="ARBA" id="ARBA00012513"/>
    </source>
</evidence>
<dbReference type="Gene3D" id="1.10.510.10">
    <property type="entry name" value="Transferase(Phosphotransferase) domain 1"/>
    <property type="match status" value="1"/>
</dbReference>
<accession>A0A392T5Y9</accession>
<evidence type="ECO:0000256" key="3">
    <source>
        <dbReference type="ARBA" id="ARBA00022475"/>
    </source>
</evidence>
<dbReference type="PANTHER" id="PTHR47982">
    <property type="entry name" value="PROLINE-RICH RECEPTOR-LIKE PROTEIN KINASE PERK4"/>
    <property type="match status" value="1"/>
</dbReference>
<proteinExistence type="predicted"/>
<evidence type="ECO:0000256" key="8">
    <source>
        <dbReference type="ARBA" id="ARBA00022777"/>
    </source>
</evidence>
<evidence type="ECO:0000256" key="13">
    <source>
        <dbReference type="ARBA" id="ARBA00048679"/>
    </source>
</evidence>
<keyword evidence="9" id="KW-0067">ATP-binding</keyword>
<dbReference type="GO" id="GO:0005524">
    <property type="term" value="F:ATP binding"/>
    <property type="evidence" value="ECO:0007669"/>
    <property type="project" value="UniProtKB-KW"/>
</dbReference>
<comment type="caution">
    <text evidence="15">The sequence shown here is derived from an EMBL/GenBank/DDBJ whole genome shotgun (WGS) entry which is preliminary data.</text>
</comment>
<evidence type="ECO:0000256" key="7">
    <source>
        <dbReference type="ARBA" id="ARBA00022741"/>
    </source>
</evidence>
<keyword evidence="15" id="KW-0675">Receptor</keyword>
<keyword evidence="5" id="KW-0808">Transferase</keyword>
<dbReference type="AlphaFoldDB" id="A0A392T5Y9"/>
<dbReference type="SUPFAM" id="SSF56112">
    <property type="entry name" value="Protein kinase-like (PK-like)"/>
    <property type="match status" value="1"/>
</dbReference>
<keyword evidence="4" id="KW-0723">Serine/threonine-protein kinase</keyword>
<evidence type="ECO:0000313" key="15">
    <source>
        <dbReference type="EMBL" id="MCI56513.1"/>
    </source>
</evidence>